<dbReference type="PANTHER" id="PTHR16027">
    <property type="entry name" value="DILUTE DOMAIN-CONTAINING PROTEIN YPR089W"/>
    <property type="match status" value="1"/>
</dbReference>
<dbReference type="Gene3D" id="3.10.20.90">
    <property type="entry name" value="Phosphatidylinositol 3-kinase Catalytic Subunit, Chain A, domain 1"/>
    <property type="match status" value="1"/>
</dbReference>
<feature type="compositionally biased region" description="Basic and acidic residues" evidence="1">
    <location>
        <begin position="221"/>
        <end position="233"/>
    </location>
</feature>
<dbReference type="GO" id="GO:0001525">
    <property type="term" value="P:angiogenesis"/>
    <property type="evidence" value="ECO:0007669"/>
    <property type="project" value="TreeGrafter"/>
</dbReference>
<dbReference type="InterPro" id="IPR000159">
    <property type="entry name" value="RA_dom"/>
</dbReference>
<dbReference type="GO" id="GO:0005911">
    <property type="term" value="C:cell-cell junction"/>
    <property type="evidence" value="ECO:0007669"/>
    <property type="project" value="TreeGrafter"/>
</dbReference>
<reference evidence="4 5" key="1">
    <citation type="submission" date="2024-04" db="EMBL/GenBank/DDBJ databases">
        <authorList>
            <person name="Waldvogel A.-M."/>
            <person name="Schoenle A."/>
        </authorList>
    </citation>
    <scope>NUCLEOTIDE SEQUENCE [LARGE SCALE GENOMIC DNA]</scope>
</reference>
<proteinExistence type="predicted"/>
<feature type="compositionally biased region" description="Low complexity" evidence="1">
    <location>
        <begin position="251"/>
        <end position="270"/>
    </location>
</feature>
<evidence type="ECO:0000259" key="2">
    <source>
        <dbReference type="PROSITE" id="PS50006"/>
    </source>
</evidence>
<dbReference type="PROSITE" id="PS50200">
    <property type="entry name" value="RA"/>
    <property type="match status" value="1"/>
</dbReference>
<feature type="compositionally biased region" description="Basic and acidic residues" evidence="1">
    <location>
        <begin position="11"/>
        <end position="27"/>
    </location>
</feature>
<accession>A0AAV2MPK9</accession>
<feature type="compositionally biased region" description="Low complexity" evidence="1">
    <location>
        <begin position="68"/>
        <end position="85"/>
    </location>
</feature>
<feature type="domain" description="FHA" evidence="2">
    <location>
        <begin position="362"/>
        <end position="418"/>
    </location>
</feature>
<dbReference type="PANTHER" id="PTHR16027:SF4">
    <property type="entry name" value="RAS-INTERACTING PROTEIN 1"/>
    <property type="match status" value="1"/>
</dbReference>
<feature type="domain" description="Ras-associating" evidence="3">
    <location>
        <begin position="121"/>
        <end position="222"/>
    </location>
</feature>
<gene>
    <name evidence="4" type="ORF">KC01_LOCUS41193</name>
</gene>
<evidence type="ECO:0008006" key="6">
    <source>
        <dbReference type="Google" id="ProtNLM"/>
    </source>
</evidence>
<dbReference type="GO" id="GO:0035024">
    <property type="term" value="P:negative regulation of Rho protein signal transduction"/>
    <property type="evidence" value="ECO:0007669"/>
    <property type="project" value="TreeGrafter"/>
</dbReference>
<dbReference type="GO" id="GO:0051020">
    <property type="term" value="F:GTPase binding"/>
    <property type="evidence" value="ECO:0007669"/>
    <property type="project" value="TreeGrafter"/>
</dbReference>
<feature type="compositionally biased region" description="Polar residues" evidence="1">
    <location>
        <begin position="92"/>
        <end position="107"/>
    </location>
</feature>
<dbReference type="InterPro" id="IPR000253">
    <property type="entry name" value="FHA_dom"/>
</dbReference>
<dbReference type="SUPFAM" id="SSF54236">
    <property type="entry name" value="Ubiquitin-like"/>
    <property type="match status" value="1"/>
</dbReference>
<sequence>MSLLSSLQPPHRAEKRCFGKLDTRKSDGSQQSEPSTENAVTRQPCKSRIQNQRFSRVFRRIPTSGPASSSVSGSGSRPMSRPVSMASGLRVSLSNPSRKASNVSMSMTGEDPSELSNHVTAPGVLKIFGSEICQGAHYKSVLATTQSSAKELVKEALERYGLTKEEADSFVLCDTIGSVCEHHWQTEAFRVVGDNEKPLLLQSLWKPREGLARRFEIQKRSSVEERASREKDTVTAGINAQARKLQKSRSRVASSLSQRSGSSLWRSRSSTNMPLCSSPHSPDTSPGQRCIQESTGSSAITEAPCEQGAGTELEEKEETESCGDRGSQYSIHPPHDCPYLLLLKGHSQTQDFIIYLLSDPIVRVGRTSDPSTDLRAEVMLWATDILPVHCQFQRGQSGGPTVLSPSPGATVLLNGERLSADATLSSGDVIGLGHSYLFVFKEPPTPVARYADESGWDRNI</sequence>
<dbReference type="SUPFAM" id="SSF49879">
    <property type="entry name" value="SMAD/FHA domain"/>
    <property type="match status" value="1"/>
</dbReference>
<feature type="compositionally biased region" description="Polar residues" evidence="1">
    <location>
        <begin position="271"/>
        <end position="300"/>
    </location>
</feature>
<evidence type="ECO:0000313" key="5">
    <source>
        <dbReference type="Proteomes" id="UP001497482"/>
    </source>
</evidence>
<protein>
    <recommendedName>
        <fullName evidence="6">Ras-associating domain-containing protein</fullName>
    </recommendedName>
</protein>
<dbReference type="PROSITE" id="PS50006">
    <property type="entry name" value="FHA_DOMAIN"/>
    <property type="match status" value="1"/>
</dbReference>
<dbReference type="InterPro" id="IPR008984">
    <property type="entry name" value="SMAD_FHA_dom_sf"/>
</dbReference>
<evidence type="ECO:0000313" key="4">
    <source>
        <dbReference type="EMBL" id="CAL1615200.1"/>
    </source>
</evidence>
<dbReference type="AlphaFoldDB" id="A0AAV2MPK9"/>
<dbReference type="InterPro" id="IPR052072">
    <property type="entry name" value="Vascular_dev_regulator"/>
</dbReference>
<dbReference type="CDD" id="cd17116">
    <property type="entry name" value="RA_Radil_like"/>
    <property type="match status" value="1"/>
</dbReference>
<feature type="compositionally biased region" description="Acidic residues" evidence="1">
    <location>
        <begin position="312"/>
        <end position="321"/>
    </location>
</feature>
<organism evidence="4 5">
    <name type="scientific">Knipowitschia caucasica</name>
    <name type="common">Caucasian dwarf goby</name>
    <name type="synonym">Pomatoschistus caucasicus</name>
    <dbReference type="NCBI Taxonomy" id="637954"/>
    <lineage>
        <taxon>Eukaryota</taxon>
        <taxon>Metazoa</taxon>
        <taxon>Chordata</taxon>
        <taxon>Craniata</taxon>
        <taxon>Vertebrata</taxon>
        <taxon>Euteleostomi</taxon>
        <taxon>Actinopterygii</taxon>
        <taxon>Neopterygii</taxon>
        <taxon>Teleostei</taxon>
        <taxon>Neoteleostei</taxon>
        <taxon>Acanthomorphata</taxon>
        <taxon>Gobiaria</taxon>
        <taxon>Gobiiformes</taxon>
        <taxon>Gobioidei</taxon>
        <taxon>Gobiidae</taxon>
        <taxon>Gobiinae</taxon>
        <taxon>Knipowitschia</taxon>
    </lineage>
</organism>
<keyword evidence="5" id="KW-1185">Reference proteome</keyword>
<evidence type="ECO:0000259" key="3">
    <source>
        <dbReference type="PROSITE" id="PS50200"/>
    </source>
</evidence>
<dbReference type="SMART" id="SM00314">
    <property type="entry name" value="RA"/>
    <property type="match status" value="1"/>
</dbReference>
<dbReference type="Gene3D" id="2.60.200.20">
    <property type="match status" value="1"/>
</dbReference>
<dbReference type="Proteomes" id="UP001497482">
    <property type="component" value="Chromosome 9"/>
</dbReference>
<dbReference type="EMBL" id="OZ035831">
    <property type="protein sequence ID" value="CAL1615200.1"/>
    <property type="molecule type" value="Genomic_DNA"/>
</dbReference>
<evidence type="ECO:0000256" key="1">
    <source>
        <dbReference type="SAM" id="MobiDB-lite"/>
    </source>
</evidence>
<dbReference type="Pfam" id="PF00788">
    <property type="entry name" value="RA"/>
    <property type="match status" value="1"/>
</dbReference>
<feature type="compositionally biased region" description="Polar residues" evidence="1">
    <location>
        <begin position="28"/>
        <end position="41"/>
    </location>
</feature>
<dbReference type="GO" id="GO:0007165">
    <property type="term" value="P:signal transduction"/>
    <property type="evidence" value="ECO:0007669"/>
    <property type="project" value="InterPro"/>
</dbReference>
<feature type="region of interest" description="Disordered" evidence="1">
    <location>
        <begin position="221"/>
        <end position="328"/>
    </location>
</feature>
<name>A0AAV2MPK9_KNICA</name>
<dbReference type="InterPro" id="IPR029071">
    <property type="entry name" value="Ubiquitin-like_domsf"/>
</dbReference>
<feature type="region of interest" description="Disordered" evidence="1">
    <location>
        <begin position="1"/>
        <end position="116"/>
    </location>
</feature>